<dbReference type="EMBL" id="LLXJ01002605">
    <property type="protein sequence ID" value="PKB98503.1"/>
    <property type="molecule type" value="Genomic_DNA"/>
</dbReference>
<protein>
    <submittedName>
        <fullName evidence="1">Uncharacterized protein</fullName>
    </submittedName>
</protein>
<dbReference type="Proteomes" id="UP000232722">
    <property type="component" value="Unassembled WGS sequence"/>
</dbReference>
<dbReference type="VEuPathDB" id="FungiDB:RhiirA1_534241"/>
<reference evidence="1 2" key="2">
    <citation type="submission" date="2017-09" db="EMBL/GenBank/DDBJ databases">
        <title>Extensive intraspecific genome diversity in a model arbuscular mycorrhizal fungus.</title>
        <authorList>
            <person name="Chen E.C."/>
            <person name="Morin E."/>
            <person name="Beaudet D."/>
            <person name="Noel J."/>
            <person name="Ndikumana S."/>
            <person name="Charron P."/>
            <person name="St-Onge C."/>
            <person name="Giorgi J."/>
            <person name="Grigoriev I.V."/>
            <person name="Roux C."/>
            <person name="Martin F.M."/>
            <person name="Corradi N."/>
        </authorList>
    </citation>
    <scope>NUCLEOTIDE SEQUENCE [LARGE SCALE GENOMIC DNA]</scope>
    <source>
        <strain evidence="1 2">A5</strain>
    </source>
</reference>
<dbReference type="VEuPathDB" id="FungiDB:FUN_002863"/>
<evidence type="ECO:0000313" key="1">
    <source>
        <dbReference type="EMBL" id="PKB98503.1"/>
    </source>
</evidence>
<evidence type="ECO:0000313" key="2">
    <source>
        <dbReference type="Proteomes" id="UP000232722"/>
    </source>
</evidence>
<organism evidence="1 2">
    <name type="scientific">Rhizophagus irregularis</name>
    <dbReference type="NCBI Taxonomy" id="588596"/>
    <lineage>
        <taxon>Eukaryota</taxon>
        <taxon>Fungi</taxon>
        <taxon>Fungi incertae sedis</taxon>
        <taxon>Mucoromycota</taxon>
        <taxon>Glomeromycotina</taxon>
        <taxon>Glomeromycetes</taxon>
        <taxon>Glomerales</taxon>
        <taxon>Glomeraceae</taxon>
        <taxon>Rhizophagus</taxon>
    </lineage>
</organism>
<reference evidence="1 2" key="1">
    <citation type="submission" date="2016-04" db="EMBL/GenBank/DDBJ databases">
        <title>Genome analyses suggest a sexual origin of heterokaryosis in a supposedly ancient asexual fungus.</title>
        <authorList>
            <person name="Ropars J."/>
            <person name="Sedzielewska K."/>
            <person name="Noel J."/>
            <person name="Charron P."/>
            <person name="Farinelli L."/>
            <person name="Marton T."/>
            <person name="Kruger M."/>
            <person name="Pelin A."/>
            <person name="Brachmann A."/>
            <person name="Corradi N."/>
        </authorList>
    </citation>
    <scope>NUCLEOTIDE SEQUENCE [LARGE SCALE GENOMIC DNA]</scope>
    <source>
        <strain evidence="1 2">A5</strain>
    </source>
</reference>
<comment type="caution">
    <text evidence="1">The sequence shown here is derived from an EMBL/GenBank/DDBJ whole genome shotgun (WGS) entry which is preliminary data.</text>
</comment>
<gene>
    <name evidence="1" type="ORF">RhiirA5_506154</name>
</gene>
<name>A0A2N0NV92_9GLOM</name>
<dbReference type="VEuPathDB" id="FungiDB:RhiirFUN_024072"/>
<sequence length="775" mass="88950">MPMFHVLPIISASSDHLAQDSDSSFWVILAEKRRQGVFKNKKIFEGLCKIMVEIADPSFGIREYEMFKQNLAKQTLRNIRLHHAQSDESISNTDICYENMMRFKKFADSLNYNGPVATMTDNTKLKESLSYSATLGCVIGSTLSVSETKVSNYEEVITIIDKIKVENTIAKQVQIYLLQIPLPKIPPIVIGLIPNNNKEKAADIFAYHQKVLQYAAQLKINIVSFGSDGAANEFNAQLMLMSTSTTENIIFEDQLYNIKFKCPVFPGIGPEIRTGTARYDQILTLTFLEQVYDQNGSQDPNKHGLFIYLFVIGELIDAYQNRTISHKEKCRMVMLAYFFLYMWNNHIEQIQKDHPDIIDIRKNFLAPQTFKILISLAESLILLILAYRDYYPTVPLCTWIHSSELYEHFFGLTKIYSEKTSAEGYIVNYYEDTIADNIGNLLAYPTNEEMHLIIHESHEQAIAFAQILEFVGYNYENLNQDDDKMEKADNSESDEISKAADLVNICNINIFNSGDDDNLIIKQSQAEINLMYNQSDKIITQDDETTFQTGIILSSGKLDIKILVLQRRKHESYSSQRMERIQVTQRFQTELNFNPNKVNNIIALNQNNGARSRILRVKRWQSRNRLETLERIPHAPALPRICVANITPEDPAKSGGYAFALLGSKIYLVRFLAIYRQSSNYYSYVDDNVTCIDSLSYISVCVYEERVPNIFGCFSIASPKYILYSHISSNSIIYYLGNCETCKENMGFIIVGKREMEIYNFFNSVKDKLQLILNK</sequence>
<dbReference type="AlphaFoldDB" id="A0A2N0NV92"/>
<accession>A0A2N0NV92</accession>
<proteinExistence type="predicted"/>